<keyword evidence="3" id="KW-1185">Reference proteome</keyword>
<dbReference type="GO" id="GO:0046872">
    <property type="term" value="F:metal ion binding"/>
    <property type="evidence" value="ECO:0007669"/>
    <property type="project" value="InterPro"/>
</dbReference>
<dbReference type="InterPro" id="IPR017520">
    <property type="entry name" value="CHP03086"/>
</dbReference>
<accession>A0A7Y7B8R2</accession>
<gene>
    <name evidence="2" type="ORF">HG542_23745</name>
</gene>
<reference evidence="2 3" key="1">
    <citation type="submission" date="2020-04" db="EMBL/GenBank/DDBJ databases">
        <title>Draft Genome Sequence of Streptomyces morookaense DSM 40503, an 8-azaguanine-producing strain.</title>
        <authorList>
            <person name="Qi J."/>
            <person name="Gao J.-M."/>
        </authorList>
    </citation>
    <scope>NUCLEOTIDE SEQUENCE [LARGE SCALE GENOMIC DNA]</scope>
    <source>
        <strain evidence="2 3">DSM 40503</strain>
    </source>
</reference>
<dbReference type="RefSeq" id="WP_171084710.1">
    <property type="nucleotide sequence ID" value="NZ_BNBU01000002.1"/>
</dbReference>
<feature type="domain" description="Mycothiol-dependent maleylpyruvate isomerase metal-binding" evidence="1">
    <location>
        <begin position="11"/>
        <end position="131"/>
    </location>
</feature>
<dbReference type="InterPro" id="IPR024344">
    <property type="entry name" value="MDMPI_metal-binding"/>
</dbReference>
<organism evidence="2 3">
    <name type="scientific">Streptomyces morookaense</name>
    <name type="common">Streptoverticillium morookaense</name>
    <dbReference type="NCBI Taxonomy" id="1970"/>
    <lineage>
        <taxon>Bacteria</taxon>
        <taxon>Bacillati</taxon>
        <taxon>Actinomycetota</taxon>
        <taxon>Actinomycetes</taxon>
        <taxon>Kitasatosporales</taxon>
        <taxon>Streptomycetaceae</taxon>
        <taxon>Streptomyces</taxon>
    </lineage>
</organism>
<evidence type="ECO:0000313" key="2">
    <source>
        <dbReference type="EMBL" id="NVK80651.1"/>
    </source>
</evidence>
<dbReference type="AlphaFoldDB" id="A0A7Y7B8R2"/>
<name>A0A7Y7B8R2_STRMO</name>
<dbReference type="Proteomes" id="UP000587462">
    <property type="component" value="Unassembled WGS sequence"/>
</dbReference>
<evidence type="ECO:0000313" key="3">
    <source>
        <dbReference type="Proteomes" id="UP000587462"/>
    </source>
</evidence>
<dbReference type="EMBL" id="JABBXF010000059">
    <property type="protein sequence ID" value="NVK80651.1"/>
    <property type="molecule type" value="Genomic_DNA"/>
</dbReference>
<dbReference type="InterPro" id="IPR034660">
    <property type="entry name" value="DinB/YfiT-like"/>
</dbReference>
<sequence>MNTTTDPRPLLARATAQLAELVATVPAERLGDPTPCEEFDIRGLLAHLVGGLEAGALLGETGEPRRLAPVTDVPDDGWAAAYEAGRARLAAAWADDAKLDMAVAVPWGEMPGRAYLASGCVLETVAHTWDLSQALGHPLPLDQELGEYALEWARQKLTADRRGEGVPFGPVRPAPEDADAYGRLAAWLGRTV</sequence>
<dbReference type="NCBIfam" id="TIGR03086">
    <property type="entry name" value="TIGR03086 family metal-binding protein"/>
    <property type="match status" value="1"/>
</dbReference>
<protein>
    <submittedName>
        <fullName evidence="2">TIGR03086 family protein</fullName>
    </submittedName>
</protein>
<dbReference type="InterPro" id="IPR017517">
    <property type="entry name" value="Maleyloyr_isom"/>
</dbReference>
<dbReference type="SUPFAM" id="SSF109854">
    <property type="entry name" value="DinB/YfiT-like putative metalloenzymes"/>
    <property type="match status" value="1"/>
</dbReference>
<proteinExistence type="predicted"/>
<dbReference type="Pfam" id="PF11716">
    <property type="entry name" value="MDMPI_N"/>
    <property type="match status" value="1"/>
</dbReference>
<comment type="caution">
    <text evidence="2">The sequence shown here is derived from an EMBL/GenBank/DDBJ whole genome shotgun (WGS) entry which is preliminary data.</text>
</comment>
<evidence type="ECO:0000259" key="1">
    <source>
        <dbReference type="Pfam" id="PF11716"/>
    </source>
</evidence>
<dbReference type="NCBIfam" id="TIGR03083">
    <property type="entry name" value="maleylpyruvate isomerase family mycothiol-dependent enzyme"/>
    <property type="match status" value="1"/>
</dbReference>
<dbReference type="Gene3D" id="1.20.120.450">
    <property type="entry name" value="dinb family like domain"/>
    <property type="match status" value="1"/>
</dbReference>